<sequence length="234" mass="26640">MKNCLVNKQILNIFLLITLAAFLILPKISLSEEFKEITPEDVEKYLTLSEQDAKNLLQTLIQVFTTEWINLEASGYSTAEENAVPAILREVVRIDILNHLLIDAPVEITGKIIKSAIEIARLILAQDISSVLEKFEKESVQRAVEYGMNFLFQNEIRVAPGAIKFRYTSYQEAEKEAIFQYLIIYKLLDAKSGKVEIRFYSPNPIEPPESKQSIGGVKGIYHELQHDLPPFIVQ</sequence>
<gene>
    <name evidence="1" type="ORF">COU35_01600</name>
</gene>
<evidence type="ECO:0000313" key="2">
    <source>
        <dbReference type="Proteomes" id="UP000230154"/>
    </source>
</evidence>
<proteinExistence type="predicted"/>
<organism evidence="1 2">
    <name type="scientific">Candidatus Magasanikbacteria bacterium CG10_big_fil_rev_8_21_14_0_10_47_10</name>
    <dbReference type="NCBI Taxonomy" id="1974652"/>
    <lineage>
        <taxon>Bacteria</taxon>
        <taxon>Candidatus Magasanikiibacteriota</taxon>
    </lineage>
</organism>
<feature type="non-terminal residue" evidence="1">
    <location>
        <position position="234"/>
    </location>
</feature>
<accession>A0A2H0TR56</accession>
<name>A0A2H0TR56_9BACT</name>
<comment type="caution">
    <text evidence="1">The sequence shown here is derived from an EMBL/GenBank/DDBJ whole genome shotgun (WGS) entry which is preliminary data.</text>
</comment>
<evidence type="ECO:0000313" key="1">
    <source>
        <dbReference type="EMBL" id="PIR74624.1"/>
    </source>
</evidence>
<dbReference type="Proteomes" id="UP000230154">
    <property type="component" value="Unassembled WGS sequence"/>
</dbReference>
<dbReference type="EMBL" id="PFCB01000015">
    <property type="protein sequence ID" value="PIR74624.1"/>
    <property type="molecule type" value="Genomic_DNA"/>
</dbReference>
<reference evidence="2" key="1">
    <citation type="submission" date="2017-09" db="EMBL/GenBank/DDBJ databases">
        <title>Depth-based differentiation of microbial function through sediment-hosted aquifers and enrichment of novel symbionts in the deep terrestrial subsurface.</title>
        <authorList>
            <person name="Probst A.J."/>
            <person name="Ladd B."/>
            <person name="Jarett J.K."/>
            <person name="Geller-Mcgrath D.E."/>
            <person name="Sieber C.M.K."/>
            <person name="Emerson J.B."/>
            <person name="Anantharaman K."/>
            <person name="Thomas B.C."/>
            <person name="Malmstrom R."/>
            <person name="Stieglmeier M."/>
            <person name="Klingl A."/>
            <person name="Woyke T."/>
            <person name="Ryan C.M."/>
            <person name="Banfield J.F."/>
        </authorList>
    </citation>
    <scope>NUCLEOTIDE SEQUENCE [LARGE SCALE GENOMIC DNA]</scope>
</reference>
<dbReference type="AlphaFoldDB" id="A0A2H0TR56"/>
<protein>
    <submittedName>
        <fullName evidence="1">Uncharacterized protein</fullName>
    </submittedName>
</protein>